<evidence type="ECO:0000313" key="2">
    <source>
        <dbReference type="Proteomes" id="UP001170683"/>
    </source>
</evidence>
<dbReference type="RefSeq" id="WP_304514192.1">
    <property type="nucleotide sequence ID" value="NZ_JAOSIQ010000004.1"/>
</dbReference>
<dbReference type="Proteomes" id="UP001170683">
    <property type="component" value="Unassembled WGS sequence"/>
</dbReference>
<protein>
    <submittedName>
        <fullName evidence="1">Uncharacterized protein</fullName>
    </submittedName>
</protein>
<comment type="caution">
    <text evidence="1">The sequence shown here is derived from an EMBL/GenBank/DDBJ whole genome shotgun (WGS) entry which is preliminary data.</text>
</comment>
<organism evidence="1 2">
    <name type="scientific">Candidatus Phytoplasma bonamiae</name>
    <dbReference type="NCBI Taxonomy" id="2982626"/>
    <lineage>
        <taxon>Bacteria</taxon>
        <taxon>Bacillati</taxon>
        <taxon>Mycoplasmatota</taxon>
        <taxon>Mollicutes</taxon>
        <taxon>Acholeplasmatales</taxon>
        <taxon>Acholeplasmataceae</taxon>
        <taxon>Candidatus Phytoplasma</taxon>
        <taxon>16SrII (Peanut WB group)</taxon>
    </lineage>
</organism>
<keyword evidence="2" id="KW-1185">Reference proteome</keyword>
<proteinExistence type="predicted"/>
<reference evidence="1 2" key="1">
    <citation type="journal article" date="2023" name="Int. J. Syst. Evol. Microbiol.">
        <title>The observation of taxonomic boundaries for the 16SrII and 16SrXXV phytoplasmas using genome-based delimitation.</title>
        <authorList>
            <person name="Rodrigues Jardim B."/>
            <person name="Tran-Nguyen L.T.T."/>
            <person name="Gambley C."/>
            <person name="Al-Sadi A.M."/>
            <person name="Al-Subhi A.M."/>
            <person name="Foissac X."/>
            <person name="Salar P."/>
            <person name="Cai H."/>
            <person name="Yang J.Y."/>
            <person name="Davis R."/>
            <person name="Jones L."/>
            <person name="Rodoni B."/>
            <person name="Constable F.E."/>
        </authorList>
    </citation>
    <scope>NUCLEOTIDE SEQUENCE [LARGE SCALE GENOMIC DNA]</scope>
    <source>
        <strain evidence="1">BAWM-225</strain>
    </source>
</reference>
<sequence length="54" mass="6365">MIQLIVLPRTRLTTLIGRKKLVIYCLFDIIKKLSLLELLKIILNSFIKKTETKH</sequence>
<accession>A0ABT9D4P0</accession>
<name>A0ABT9D4P0_9MOLU</name>
<dbReference type="EMBL" id="JAOSIQ010000004">
    <property type="protein sequence ID" value="MDO8063987.1"/>
    <property type="molecule type" value="Genomic_DNA"/>
</dbReference>
<evidence type="ECO:0000313" key="1">
    <source>
        <dbReference type="EMBL" id="MDO8063987.1"/>
    </source>
</evidence>
<gene>
    <name evidence="1" type="ORF">OC701_00670</name>
</gene>